<feature type="compositionally biased region" description="Gly residues" evidence="3">
    <location>
        <begin position="424"/>
        <end position="437"/>
    </location>
</feature>
<evidence type="ECO:0000256" key="3">
    <source>
        <dbReference type="SAM" id="MobiDB-lite"/>
    </source>
</evidence>
<dbReference type="Pfam" id="PF13439">
    <property type="entry name" value="Glyco_transf_4"/>
    <property type="match status" value="1"/>
</dbReference>
<feature type="region of interest" description="Disordered" evidence="3">
    <location>
        <begin position="399"/>
        <end position="437"/>
    </location>
</feature>
<dbReference type="InterPro" id="IPR028098">
    <property type="entry name" value="Glyco_trans_4-like_N"/>
</dbReference>
<sequence length="437" mass="45339">MDRSRHVLRLASVFEPPVSEAHQVQAQAGYDPIGGMQNHTALLTRALDARGVRQTVITSRLGGPATVATLGRHARIHRVGLPIRHLRQAWAAAALAPALRAGPVDLVHAHQGEDLVALPLALLAARRAGCPLVVTLHTSVRLTVAASGPKLTAVRVVGGPLESAALRAADAVIALTSATADRLGDVRDRTVVIPSGADAGRFPASPGPLLAGVPGPIVLYLGRLARQKSVPTLVEAFGRMTTPAVGPPSLVIVGDGPDAPRVAAAIDALPGDVRSRVHRFGFRPHDEVPALLAAADLLVLPSIYEEMGSILVEALSAGLPVVASRVGGIPQVVRDGTTGLLVPPEDPAALATAIGRVLADPELAGRMRAASLQAARRYDWTELSGQVLEVYEAALSSRPVRPASRRRAPGRTADRDTVRRLGAGRAGTGVSGSGCPR</sequence>
<dbReference type="RefSeq" id="WP_205259852.1">
    <property type="nucleotide sequence ID" value="NZ_JAERWK010000008.1"/>
</dbReference>
<evidence type="ECO:0000259" key="5">
    <source>
        <dbReference type="Pfam" id="PF13439"/>
    </source>
</evidence>
<name>A0A938YFK7_9ACTN</name>
<organism evidence="6 7">
    <name type="scientific">Nakamurella leprariae</name>
    <dbReference type="NCBI Taxonomy" id="2803911"/>
    <lineage>
        <taxon>Bacteria</taxon>
        <taxon>Bacillati</taxon>
        <taxon>Actinomycetota</taxon>
        <taxon>Actinomycetes</taxon>
        <taxon>Nakamurellales</taxon>
        <taxon>Nakamurellaceae</taxon>
        <taxon>Nakamurella</taxon>
    </lineage>
</organism>
<keyword evidence="1" id="KW-0328">Glycosyltransferase</keyword>
<keyword evidence="2" id="KW-0808">Transferase</keyword>
<dbReference type="EMBL" id="JAERWK010000008">
    <property type="protein sequence ID" value="MBM9466908.1"/>
    <property type="molecule type" value="Genomic_DNA"/>
</dbReference>
<reference evidence="6" key="1">
    <citation type="submission" date="2021-01" db="EMBL/GenBank/DDBJ databases">
        <title>YIM 132084 draft genome.</title>
        <authorList>
            <person name="An D."/>
        </authorList>
    </citation>
    <scope>NUCLEOTIDE SEQUENCE</scope>
    <source>
        <strain evidence="6">YIM 132084</strain>
    </source>
</reference>
<dbReference type="InterPro" id="IPR050194">
    <property type="entry name" value="Glycosyltransferase_grp1"/>
</dbReference>
<dbReference type="InterPro" id="IPR001296">
    <property type="entry name" value="Glyco_trans_1"/>
</dbReference>
<evidence type="ECO:0000259" key="4">
    <source>
        <dbReference type="Pfam" id="PF00534"/>
    </source>
</evidence>
<dbReference type="PANTHER" id="PTHR45947">
    <property type="entry name" value="SULFOQUINOVOSYL TRANSFERASE SQD2"/>
    <property type="match status" value="1"/>
</dbReference>
<dbReference type="GO" id="GO:1901137">
    <property type="term" value="P:carbohydrate derivative biosynthetic process"/>
    <property type="evidence" value="ECO:0007669"/>
    <property type="project" value="UniProtKB-ARBA"/>
</dbReference>
<keyword evidence="7" id="KW-1185">Reference proteome</keyword>
<protein>
    <submittedName>
        <fullName evidence="6">Glycosyltransferase family 4 protein</fullName>
    </submittedName>
</protein>
<dbReference type="AlphaFoldDB" id="A0A938YFK7"/>
<evidence type="ECO:0000256" key="2">
    <source>
        <dbReference type="ARBA" id="ARBA00022679"/>
    </source>
</evidence>
<feature type="domain" description="Glycosyl transferase family 1" evidence="4">
    <location>
        <begin position="215"/>
        <end position="370"/>
    </location>
</feature>
<dbReference type="GO" id="GO:0016757">
    <property type="term" value="F:glycosyltransferase activity"/>
    <property type="evidence" value="ECO:0007669"/>
    <property type="project" value="UniProtKB-KW"/>
</dbReference>
<dbReference type="Proteomes" id="UP000663792">
    <property type="component" value="Unassembled WGS sequence"/>
</dbReference>
<proteinExistence type="predicted"/>
<evidence type="ECO:0000256" key="1">
    <source>
        <dbReference type="ARBA" id="ARBA00022676"/>
    </source>
</evidence>
<comment type="caution">
    <text evidence="6">The sequence shown here is derived from an EMBL/GenBank/DDBJ whole genome shotgun (WGS) entry which is preliminary data.</text>
</comment>
<dbReference type="PANTHER" id="PTHR45947:SF3">
    <property type="entry name" value="SULFOQUINOVOSYL TRANSFERASE SQD2"/>
    <property type="match status" value="1"/>
</dbReference>
<gene>
    <name evidence="6" type="ORF">JL106_06380</name>
</gene>
<evidence type="ECO:0000313" key="7">
    <source>
        <dbReference type="Proteomes" id="UP000663792"/>
    </source>
</evidence>
<dbReference type="Gene3D" id="3.40.50.2000">
    <property type="entry name" value="Glycogen Phosphorylase B"/>
    <property type="match status" value="2"/>
</dbReference>
<dbReference type="SUPFAM" id="SSF53756">
    <property type="entry name" value="UDP-Glycosyltransferase/glycogen phosphorylase"/>
    <property type="match status" value="1"/>
</dbReference>
<dbReference type="CDD" id="cd03801">
    <property type="entry name" value="GT4_PimA-like"/>
    <property type="match status" value="1"/>
</dbReference>
<feature type="domain" description="Glycosyltransferase subfamily 4-like N-terminal" evidence="5">
    <location>
        <begin position="33"/>
        <end position="199"/>
    </location>
</feature>
<accession>A0A938YFK7</accession>
<dbReference type="Pfam" id="PF00534">
    <property type="entry name" value="Glycos_transf_1"/>
    <property type="match status" value="1"/>
</dbReference>
<evidence type="ECO:0000313" key="6">
    <source>
        <dbReference type="EMBL" id="MBM9466908.1"/>
    </source>
</evidence>